<name>A0A7S3K733_9STRA</name>
<dbReference type="GO" id="GO:0051082">
    <property type="term" value="F:unfolded protein binding"/>
    <property type="evidence" value="ECO:0007669"/>
    <property type="project" value="TreeGrafter"/>
</dbReference>
<dbReference type="PANTHER" id="PTHR13194">
    <property type="entry name" value="COMPLEX I INTERMEDIATE-ASSOCIATED PROTEIN 30"/>
    <property type="match status" value="1"/>
</dbReference>
<evidence type="ECO:0000259" key="2">
    <source>
        <dbReference type="Pfam" id="PF08547"/>
    </source>
</evidence>
<evidence type="ECO:0000256" key="1">
    <source>
        <dbReference type="ARBA" id="ARBA00007884"/>
    </source>
</evidence>
<gene>
    <name evidence="3" type="ORF">ALAG00032_LOCUS15522</name>
</gene>
<dbReference type="AlphaFoldDB" id="A0A7S3K733"/>
<dbReference type="InterPro" id="IPR039131">
    <property type="entry name" value="NDUFAF1"/>
</dbReference>
<proteinExistence type="inferred from homology"/>
<comment type="similarity">
    <text evidence="1">Belongs to the CIA30 family.</text>
</comment>
<accession>A0A7S3K733</accession>
<dbReference type="GO" id="GO:0010257">
    <property type="term" value="P:NADH dehydrogenase complex assembly"/>
    <property type="evidence" value="ECO:0007669"/>
    <property type="project" value="TreeGrafter"/>
</dbReference>
<feature type="domain" description="NADH:ubiquinone oxidoreductase intermediate-associated protein 30" evidence="2">
    <location>
        <begin position="28"/>
        <end position="189"/>
    </location>
</feature>
<dbReference type="EMBL" id="HBIJ01023484">
    <property type="protein sequence ID" value="CAE0374718.1"/>
    <property type="molecule type" value="Transcribed_RNA"/>
</dbReference>
<dbReference type="SUPFAM" id="SSF49785">
    <property type="entry name" value="Galactose-binding domain-like"/>
    <property type="match status" value="1"/>
</dbReference>
<dbReference type="PANTHER" id="PTHR13194:SF19">
    <property type="entry name" value="NAD(P)-BINDING ROSSMANN-FOLD SUPERFAMILY PROTEIN"/>
    <property type="match status" value="1"/>
</dbReference>
<organism evidence="3">
    <name type="scientific">Aureoumbra lagunensis</name>
    <dbReference type="NCBI Taxonomy" id="44058"/>
    <lineage>
        <taxon>Eukaryota</taxon>
        <taxon>Sar</taxon>
        <taxon>Stramenopiles</taxon>
        <taxon>Ochrophyta</taxon>
        <taxon>Pelagophyceae</taxon>
        <taxon>Pelagomonadales</taxon>
        <taxon>Aureoumbra</taxon>
    </lineage>
</organism>
<dbReference type="InterPro" id="IPR013857">
    <property type="entry name" value="NADH-UbQ_OxRdtase-assoc_prot30"/>
</dbReference>
<protein>
    <recommendedName>
        <fullName evidence="2">NADH:ubiquinone oxidoreductase intermediate-associated protein 30 domain-containing protein</fullName>
    </recommendedName>
</protein>
<evidence type="ECO:0000313" key="3">
    <source>
        <dbReference type="EMBL" id="CAE0374718.1"/>
    </source>
</evidence>
<dbReference type="Pfam" id="PF08547">
    <property type="entry name" value="CIA30"/>
    <property type="match status" value="1"/>
</dbReference>
<sequence length="206" mass="22616">MGNLIRIMKYSQKEDMKQAIEALRATNDQKPLQWWRLADNCMGGMSATKHEAIVDATGTQQLRFAGEINTNGGGFTSIRANIENGLPSDTSALYLKYRGDGKTYKVLLSNGESTGPFSSNPSWQHDLPTAANQWCETKLQLKDFKPSIGGTSVKQTADLALRPNEQKQIGLMLSLLLSDGSANPPSTFGQGIFPFELLVSSFKFIH</sequence>
<dbReference type="InterPro" id="IPR008979">
    <property type="entry name" value="Galactose-bd-like_sf"/>
</dbReference>
<reference evidence="3" key="1">
    <citation type="submission" date="2021-01" db="EMBL/GenBank/DDBJ databases">
        <authorList>
            <person name="Corre E."/>
            <person name="Pelletier E."/>
            <person name="Niang G."/>
            <person name="Scheremetjew M."/>
            <person name="Finn R."/>
            <person name="Kale V."/>
            <person name="Holt S."/>
            <person name="Cochrane G."/>
            <person name="Meng A."/>
            <person name="Brown T."/>
            <person name="Cohen L."/>
        </authorList>
    </citation>
    <scope>NUCLEOTIDE SEQUENCE</scope>
    <source>
        <strain evidence="3">CCMP1510</strain>
    </source>
</reference>